<dbReference type="WBParaSite" id="SPAL_0000080500.1">
    <property type="protein sequence ID" value="SPAL_0000080500.1"/>
    <property type="gene ID" value="SPAL_0000080500"/>
</dbReference>
<evidence type="ECO:0000313" key="1">
    <source>
        <dbReference type="Proteomes" id="UP000046392"/>
    </source>
</evidence>
<sequence length="351" mass="41297">MDYQNYDNKEGGKNEIDVFMNMLYSRLLNCKIQNLTNDKEIEDFFIDVLNKTPMKQKLLISTKLFQFAVEKYNDENQNLKDVYEALDFISLFTRFKHRSNKRSSNEKKLKSNDDCEVSVILSRNVEKKDQEENNNNKRNPAKINKSFKEVKCIAIIDPIETSSNGGELTLLKPVSEIKVELVKERNDLINILENGDFLLVGIQFNEFSDPHFKSGKLMAYDHKRLTNHTEVYALKSSSIVFKVNNRIDYVCESVIREGIKFYDRIKKSKKMTILIEKAGEKLNHKGSLIYLSENLKNILIQKKLFLFDLEVSIKIYEKIDHPILKQFDEIYFGPKKMIYFEENFEARKINY</sequence>
<protein>
    <submittedName>
        <fullName evidence="2">Uncharacterized protein</fullName>
    </submittedName>
</protein>
<organism evidence="1 2">
    <name type="scientific">Strongyloides papillosus</name>
    <name type="common">Intestinal threadworm</name>
    <dbReference type="NCBI Taxonomy" id="174720"/>
    <lineage>
        <taxon>Eukaryota</taxon>
        <taxon>Metazoa</taxon>
        <taxon>Ecdysozoa</taxon>
        <taxon>Nematoda</taxon>
        <taxon>Chromadorea</taxon>
        <taxon>Rhabditida</taxon>
        <taxon>Tylenchina</taxon>
        <taxon>Panagrolaimomorpha</taxon>
        <taxon>Strongyloidoidea</taxon>
        <taxon>Strongyloididae</taxon>
        <taxon>Strongyloides</taxon>
    </lineage>
</organism>
<evidence type="ECO:0000313" key="2">
    <source>
        <dbReference type="WBParaSite" id="SPAL_0000080500.1"/>
    </source>
</evidence>
<dbReference type="AlphaFoldDB" id="A0A0N5B402"/>
<name>A0A0N5B402_STREA</name>
<accession>A0A0N5B402</accession>
<dbReference type="Proteomes" id="UP000046392">
    <property type="component" value="Unplaced"/>
</dbReference>
<proteinExistence type="predicted"/>
<reference evidence="2" key="1">
    <citation type="submission" date="2017-02" db="UniProtKB">
        <authorList>
            <consortium name="WormBaseParasite"/>
        </authorList>
    </citation>
    <scope>IDENTIFICATION</scope>
</reference>
<keyword evidence="1" id="KW-1185">Reference proteome</keyword>